<accession>A0A200QGB8</accession>
<comment type="caution">
    <text evidence="3">The sequence shown here is derived from an EMBL/GenBank/DDBJ whole genome shotgun (WGS) entry which is preliminary data.</text>
</comment>
<dbReference type="AlphaFoldDB" id="A0A200QGB8"/>
<dbReference type="InterPro" id="IPR018222">
    <property type="entry name" value="Nuclear_transport_factor_2_euk"/>
</dbReference>
<dbReference type="GO" id="GO:0005634">
    <property type="term" value="C:nucleus"/>
    <property type="evidence" value="ECO:0007669"/>
    <property type="project" value="UniProtKB-SubCell"/>
</dbReference>
<evidence type="ECO:0000256" key="1">
    <source>
        <dbReference type="RuleBase" id="RU369002"/>
    </source>
</evidence>
<keyword evidence="1" id="KW-0653">Protein transport</keyword>
<dbReference type="SUPFAM" id="SSF54427">
    <property type="entry name" value="NTF2-like"/>
    <property type="match status" value="1"/>
</dbReference>
<keyword evidence="1" id="KW-0539">Nucleus</keyword>
<dbReference type="GO" id="GO:0015031">
    <property type="term" value="P:protein transport"/>
    <property type="evidence" value="ECO:0007669"/>
    <property type="project" value="UniProtKB-KW"/>
</dbReference>
<dbReference type="GO" id="GO:0005737">
    <property type="term" value="C:cytoplasm"/>
    <property type="evidence" value="ECO:0007669"/>
    <property type="project" value="UniProtKB-SubCell"/>
</dbReference>
<keyword evidence="1" id="KW-0963">Cytoplasm</keyword>
<dbReference type="EMBL" id="MVGT01002051">
    <property type="protein sequence ID" value="OVA09550.1"/>
    <property type="molecule type" value="Genomic_DNA"/>
</dbReference>
<dbReference type="InParanoid" id="A0A200QGB8"/>
<dbReference type="PROSITE" id="PS50177">
    <property type="entry name" value="NTF2_DOMAIN"/>
    <property type="match status" value="1"/>
</dbReference>
<gene>
    <name evidence="3" type="ORF">BVC80_9101g72</name>
</gene>
<name>A0A200QGB8_MACCD</name>
<comment type="function">
    <text evidence="1">Has a role in nuclear-cytoplasmic transport of proteins and mRNAs.</text>
</comment>
<dbReference type="PANTHER" id="PTHR12612">
    <property type="entry name" value="NUCLEAR TRANSPORT FACTOR 2"/>
    <property type="match status" value="1"/>
</dbReference>
<keyword evidence="1" id="KW-0813">Transport</keyword>
<dbReference type="Gene3D" id="3.10.450.50">
    <property type="match status" value="1"/>
</dbReference>
<evidence type="ECO:0000313" key="3">
    <source>
        <dbReference type="EMBL" id="OVA09550.1"/>
    </source>
</evidence>
<dbReference type="Pfam" id="PF02136">
    <property type="entry name" value="NTF2"/>
    <property type="match status" value="1"/>
</dbReference>
<reference evidence="3 4" key="1">
    <citation type="journal article" date="2017" name="Mol. Plant">
        <title>The Genome of Medicinal Plant Macleaya cordata Provides New Insights into Benzylisoquinoline Alkaloids Metabolism.</title>
        <authorList>
            <person name="Liu X."/>
            <person name="Liu Y."/>
            <person name="Huang P."/>
            <person name="Ma Y."/>
            <person name="Qing Z."/>
            <person name="Tang Q."/>
            <person name="Cao H."/>
            <person name="Cheng P."/>
            <person name="Zheng Y."/>
            <person name="Yuan Z."/>
            <person name="Zhou Y."/>
            <person name="Liu J."/>
            <person name="Tang Z."/>
            <person name="Zhuo Y."/>
            <person name="Zhang Y."/>
            <person name="Yu L."/>
            <person name="Huang J."/>
            <person name="Yang P."/>
            <person name="Peng Q."/>
            <person name="Zhang J."/>
            <person name="Jiang W."/>
            <person name="Zhang Z."/>
            <person name="Lin K."/>
            <person name="Ro D.K."/>
            <person name="Chen X."/>
            <person name="Xiong X."/>
            <person name="Shang Y."/>
            <person name="Huang S."/>
            <person name="Zeng J."/>
        </authorList>
    </citation>
    <scope>NUCLEOTIDE SEQUENCE [LARGE SCALE GENOMIC DNA]</scope>
    <source>
        <strain evidence="4">cv. BLH2017</strain>
        <tissue evidence="3">Root</tissue>
    </source>
</reference>
<dbReference type="OrthoDB" id="6507044at2759"/>
<protein>
    <recommendedName>
        <fullName evidence="1">NTF2-related export protein</fullName>
    </recommendedName>
</protein>
<comment type="subcellular location">
    <subcellularLocation>
        <location evidence="1">Cytoplasm</location>
    </subcellularLocation>
    <subcellularLocation>
        <location evidence="1">Nucleus</location>
    </subcellularLocation>
</comment>
<proteinExistence type="predicted"/>
<keyword evidence="4" id="KW-1185">Reference proteome</keyword>
<dbReference type="InterPro" id="IPR002075">
    <property type="entry name" value="NTF2_dom"/>
</dbReference>
<dbReference type="GO" id="GO:0051028">
    <property type="term" value="P:mRNA transport"/>
    <property type="evidence" value="ECO:0007669"/>
    <property type="project" value="UniProtKB-UniRule"/>
</dbReference>
<evidence type="ECO:0000313" key="4">
    <source>
        <dbReference type="Proteomes" id="UP000195402"/>
    </source>
</evidence>
<organism evidence="3 4">
    <name type="scientific">Macleaya cordata</name>
    <name type="common">Five-seeded plume-poppy</name>
    <name type="synonym">Bocconia cordata</name>
    <dbReference type="NCBI Taxonomy" id="56857"/>
    <lineage>
        <taxon>Eukaryota</taxon>
        <taxon>Viridiplantae</taxon>
        <taxon>Streptophyta</taxon>
        <taxon>Embryophyta</taxon>
        <taxon>Tracheophyta</taxon>
        <taxon>Spermatophyta</taxon>
        <taxon>Magnoliopsida</taxon>
        <taxon>Ranunculales</taxon>
        <taxon>Papaveraceae</taxon>
        <taxon>Papaveroideae</taxon>
        <taxon>Macleaya</taxon>
    </lineage>
</organism>
<dbReference type="GO" id="GO:0006913">
    <property type="term" value="P:nucleocytoplasmic transport"/>
    <property type="evidence" value="ECO:0007669"/>
    <property type="project" value="UniProtKB-UniRule"/>
</dbReference>
<evidence type="ECO:0000259" key="2">
    <source>
        <dbReference type="PROSITE" id="PS50177"/>
    </source>
</evidence>
<sequence>MSDSSSADHDQMNSVINNFLKEYYRVFDENAVGLFDLYQDDAVFSMDGTKFVGKRNIVYMLNGYVFNRCAHSISKFDYHQLNNTSHGVLVTVIGTIRLSDYKTRNFSQTFRLMPNSKGRLSVANSILSMFADDEKM</sequence>
<dbReference type="InterPro" id="IPR045875">
    <property type="entry name" value="NTF2"/>
</dbReference>
<dbReference type="STRING" id="56857.A0A200QGB8"/>
<dbReference type="Proteomes" id="UP000195402">
    <property type="component" value="Unassembled WGS sequence"/>
</dbReference>
<dbReference type="InterPro" id="IPR032710">
    <property type="entry name" value="NTF2-like_dom_sf"/>
</dbReference>
<feature type="domain" description="NTF2" evidence="2">
    <location>
        <begin position="15"/>
        <end position="129"/>
    </location>
</feature>